<name>A0A8S1RTH0_9CILI</name>
<protein>
    <submittedName>
        <fullName evidence="1">Uncharacterized protein</fullName>
    </submittedName>
</protein>
<proteinExistence type="predicted"/>
<evidence type="ECO:0000313" key="1">
    <source>
        <dbReference type="EMBL" id="CAD8129764.1"/>
    </source>
</evidence>
<dbReference type="AlphaFoldDB" id="A0A8S1RTH0"/>
<keyword evidence="2" id="KW-1185">Reference proteome</keyword>
<gene>
    <name evidence="1" type="ORF">PSON_ATCC_30995.1.T2430015</name>
</gene>
<sequence>MLQKLKHSREEIASNYACIDTLKRELKINKMHLKCGLMNVFLQMKEVKVEVIKQQGVQEKYQKRINHFLKVYQ</sequence>
<organism evidence="1 2">
    <name type="scientific">Paramecium sonneborni</name>
    <dbReference type="NCBI Taxonomy" id="65129"/>
    <lineage>
        <taxon>Eukaryota</taxon>
        <taxon>Sar</taxon>
        <taxon>Alveolata</taxon>
        <taxon>Ciliophora</taxon>
        <taxon>Intramacronucleata</taxon>
        <taxon>Oligohymenophorea</taxon>
        <taxon>Peniculida</taxon>
        <taxon>Parameciidae</taxon>
        <taxon>Paramecium</taxon>
    </lineage>
</organism>
<comment type="caution">
    <text evidence="1">The sequence shown here is derived from an EMBL/GenBank/DDBJ whole genome shotgun (WGS) entry which is preliminary data.</text>
</comment>
<dbReference type="Proteomes" id="UP000692954">
    <property type="component" value="Unassembled WGS sequence"/>
</dbReference>
<accession>A0A8S1RTH0</accession>
<reference evidence="1" key="1">
    <citation type="submission" date="2021-01" db="EMBL/GenBank/DDBJ databases">
        <authorList>
            <consortium name="Genoscope - CEA"/>
            <person name="William W."/>
        </authorList>
    </citation>
    <scope>NUCLEOTIDE SEQUENCE</scope>
</reference>
<evidence type="ECO:0000313" key="2">
    <source>
        <dbReference type="Proteomes" id="UP000692954"/>
    </source>
</evidence>
<dbReference type="EMBL" id="CAJJDN010000243">
    <property type="protein sequence ID" value="CAD8129764.1"/>
    <property type="molecule type" value="Genomic_DNA"/>
</dbReference>